<dbReference type="AlphaFoldDB" id="A0A6G3ZUW9"/>
<name>A0A6G3ZUW9_9BACL</name>
<reference evidence="2" key="1">
    <citation type="submission" date="2020-02" db="EMBL/GenBank/DDBJ databases">
        <authorList>
            <person name="Shen X.-R."/>
            <person name="Zhang Y.-X."/>
        </authorList>
    </citation>
    <scope>NUCLEOTIDE SEQUENCE</scope>
    <source>
        <strain evidence="2">SYP-B3998</strain>
    </source>
</reference>
<dbReference type="SUPFAM" id="SSF53474">
    <property type="entry name" value="alpha/beta-Hydrolases"/>
    <property type="match status" value="1"/>
</dbReference>
<organism evidence="2">
    <name type="scientific">Paenibacillus sp. SYP-B3998</name>
    <dbReference type="NCBI Taxonomy" id="2678564"/>
    <lineage>
        <taxon>Bacteria</taxon>
        <taxon>Bacillati</taxon>
        <taxon>Bacillota</taxon>
        <taxon>Bacilli</taxon>
        <taxon>Bacillales</taxon>
        <taxon>Paenibacillaceae</taxon>
        <taxon>Paenibacillus</taxon>
    </lineage>
</organism>
<dbReference type="InterPro" id="IPR000073">
    <property type="entry name" value="AB_hydrolase_1"/>
</dbReference>
<dbReference type="PANTHER" id="PTHR43798">
    <property type="entry name" value="MONOACYLGLYCEROL LIPASE"/>
    <property type="match status" value="1"/>
</dbReference>
<sequence length="279" mass="30444">MSEFTAETADTLYLEAEGVRFAYRSFGEQSDVPLVCCQRFRGTMDDWDPAVINGLARERRIILFDNAGVGLSSGESPNSMVGMANNAISFLEALGLTQVDLLGFSMGGSVAQAMTLLRPELVRRLILAGTGPGAGDGIQGGKPEVFQVAGKPINDSEDFMYLFFEPTETSLAAGRAYLKRLEGRQSPREPLVKPETVKAQLLAIVAWATGEGSYTRLSEIKQPVLVANGQNDIMVPTVNSFIMSQRLPNAQLIVYPDSGHGFLFQYPDLFVEHALLFIR</sequence>
<feature type="domain" description="AB hydrolase-1" evidence="1">
    <location>
        <begin position="33"/>
        <end position="264"/>
    </location>
</feature>
<proteinExistence type="predicted"/>
<keyword evidence="2" id="KW-0378">Hydrolase</keyword>
<gene>
    <name evidence="2" type="ORF">GK047_07380</name>
</gene>
<evidence type="ECO:0000313" key="2">
    <source>
        <dbReference type="EMBL" id="NEW05838.1"/>
    </source>
</evidence>
<dbReference type="Gene3D" id="3.40.50.1820">
    <property type="entry name" value="alpha/beta hydrolase"/>
    <property type="match status" value="1"/>
</dbReference>
<dbReference type="GO" id="GO:0047372">
    <property type="term" value="F:monoacylglycerol lipase activity"/>
    <property type="evidence" value="ECO:0007669"/>
    <property type="project" value="TreeGrafter"/>
</dbReference>
<evidence type="ECO:0000259" key="1">
    <source>
        <dbReference type="Pfam" id="PF00561"/>
    </source>
</evidence>
<dbReference type="GO" id="GO:0046464">
    <property type="term" value="P:acylglycerol catabolic process"/>
    <property type="evidence" value="ECO:0007669"/>
    <property type="project" value="TreeGrafter"/>
</dbReference>
<protein>
    <submittedName>
        <fullName evidence="2">Alpha/beta hydrolase</fullName>
    </submittedName>
</protein>
<dbReference type="GO" id="GO:0016020">
    <property type="term" value="C:membrane"/>
    <property type="evidence" value="ECO:0007669"/>
    <property type="project" value="TreeGrafter"/>
</dbReference>
<dbReference type="PRINTS" id="PR00111">
    <property type="entry name" value="ABHYDROLASE"/>
</dbReference>
<dbReference type="InterPro" id="IPR029058">
    <property type="entry name" value="AB_hydrolase_fold"/>
</dbReference>
<dbReference type="InterPro" id="IPR050266">
    <property type="entry name" value="AB_hydrolase_sf"/>
</dbReference>
<dbReference type="PANTHER" id="PTHR43798:SF5">
    <property type="entry name" value="MONOACYLGLYCEROL LIPASE ABHD6"/>
    <property type="match status" value="1"/>
</dbReference>
<comment type="caution">
    <text evidence="2">The sequence shown here is derived from an EMBL/GenBank/DDBJ whole genome shotgun (WGS) entry which is preliminary data.</text>
</comment>
<dbReference type="EMBL" id="JAAIKC010000001">
    <property type="protein sequence ID" value="NEW05838.1"/>
    <property type="molecule type" value="Genomic_DNA"/>
</dbReference>
<dbReference type="Pfam" id="PF00561">
    <property type="entry name" value="Abhydrolase_1"/>
    <property type="match status" value="1"/>
</dbReference>
<accession>A0A6G3ZUW9</accession>